<reference evidence="2 3" key="1">
    <citation type="submission" date="2017-12" db="EMBL/GenBank/DDBJ databases">
        <title>Integrating genomic resources of turbot (Scophthalmus maximus) in depth evaluation of genetic and physical mapping variation across individuals.</title>
        <authorList>
            <person name="Martinez P."/>
        </authorList>
    </citation>
    <scope>NUCLEOTIDE SEQUENCE [LARGE SCALE GENOMIC DNA]</scope>
</reference>
<organism evidence="2 3">
    <name type="scientific">Scophthalmus maximus</name>
    <name type="common">Turbot</name>
    <name type="synonym">Psetta maxima</name>
    <dbReference type="NCBI Taxonomy" id="52904"/>
    <lineage>
        <taxon>Eukaryota</taxon>
        <taxon>Metazoa</taxon>
        <taxon>Chordata</taxon>
        <taxon>Craniata</taxon>
        <taxon>Vertebrata</taxon>
        <taxon>Euteleostomi</taxon>
        <taxon>Actinopterygii</taxon>
        <taxon>Neopterygii</taxon>
        <taxon>Teleostei</taxon>
        <taxon>Neoteleostei</taxon>
        <taxon>Acanthomorphata</taxon>
        <taxon>Carangaria</taxon>
        <taxon>Pleuronectiformes</taxon>
        <taxon>Pleuronectoidei</taxon>
        <taxon>Scophthalmidae</taxon>
        <taxon>Scophthalmus</taxon>
    </lineage>
</organism>
<feature type="compositionally biased region" description="Low complexity" evidence="1">
    <location>
        <begin position="7"/>
        <end position="22"/>
    </location>
</feature>
<evidence type="ECO:0000313" key="3">
    <source>
        <dbReference type="Proteomes" id="UP000246464"/>
    </source>
</evidence>
<feature type="region of interest" description="Disordered" evidence="1">
    <location>
        <begin position="1"/>
        <end position="98"/>
    </location>
</feature>
<feature type="compositionally biased region" description="Polar residues" evidence="1">
    <location>
        <begin position="23"/>
        <end position="39"/>
    </location>
</feature>
<keyword evidence="3" id="KW-1185">Reference proteome</keyword>
<feature type="compositionally biased region" description="Polar residues" evidence="1">
    <location>
        <begin position="69"/>
        <end position="98"/>
    </location>
</feature>
<proteinExistence type="predicted"/>
<protein>
    <submittedName>
        <fullName evidence="2">Putative microtubule-associated protein futsch-like</fullName>
    </submittedName>
</protein>
<gene>
    <name evidence="2" type="ORF">SMAX5B_007601</name>
</gene>
<dbReference type="EMBL" id="CP026250">
    <property type="protein sequence ID" value="AWP05866.1"/>
    <property type="molecule type" value="Genomic_DNA"/>
</dbReference>
<feature type="compositionally biased region" description="Low complexity" evidence="1">
    <location>
        <begin position="44"/>
        <end position="60"/>
    </location>
</feature>
<evidence type="ECO:0000313" key="2">
    <source>
        <dbReference type="EMBL" id="AWP05866.1"/>
    </source>
</evidence>
<dbReference type="AlphaFoldDB" id="A0A2U9BQF8"/>
<evidence type="ECO:0000256" key="1">
    <source>
        <dbReference type="SAM" id="MobiDB-lite"/>
    </source>
</evidence>
<name>A0A2U9BQF8_SCOMX</name>
<dbReference type="Proteomes" id="UP000246464">
    <property type="component" value="Chromosome 8"/>
</dbReference>
<accession>A0A2U9BQF8</accession>
<sequence>MKPDGVTMETPEPTEAAAIAEPSLSQDNATEQTSSQPEETANDAAPAAAPKASGKPVAVDPKVKPKAVTSKTQPKPKSAGVSGSNSRPGAASHRTQTSSIYCPKTQHFDYSKSCCCCFKNKACDSSLNGSTRIHHIQAHHSYNQALHHCND</sequence>